<gene>
    <name evidence="2" type="ORF">SSP531S_27240</name>
</gene>
<sequence length="97" mass="9657">MARCETARSAPTGGPGRAPSQRAPSFSPVAYAGGGPRTTEHGAADGGPDEGVGTERRSAEMFTRVVIPAPAGESPAPDVASLNAPCAPSPQHLSPPP</sequence>
<proteinExistence type="predicted"/>
<dbReference type="Proteomes" id="UP000265354">
    <property type="component" value="Unassembled WGS sequence"/>
</dbReference>
<reference evidence="2 3" key="1">
    <citation type="submission" date="2018-07" db="EMBL/GenBank/DDBJ databases">
        <title>Whole Genome Shotgun Sequence of Streptomyces spongiicola strain 531S.</title>
        <authorList>
            <person name="Dohra H."/>
            <person name="Kodani S."/>
        </authorList>
    </citation>
    <scope>NUCLEOTIDE SEQUENCE [LARGE SCALE GENOMIC DNA]</scope>
    <source>
        <strain evidence="2 3">531S</strain>
    </source>
</reference>
<protein>
    <submittedName>
        <fullName evidence="2">Uncharacterized protein</fullName>
    </submittedName>
</protein>
<dbReference type="EMBL" id="BGZL01000006">
    <property type="protein sequence ID" value="GBQ01291.1"/>
    <property type="molecule type" value="Genomic_DNA"/>
</dbReference>
<name>A0A388SZL4_9ACTN</name>
<accession>A0A388SZL4</accession>
<evidence type="ECO:0000256" key="1">
    <source>
        <dbReference type="SAM" id="MobiDB-lite"/>
    </source>
</evidence>
<comment type="caution">
    <text evidence="2">The sequence shown here is derived from an EMBL/GenBank/DDBJ whole genome shotgun (WGS) entry which is preliminary data.</text>
</comment>
<evidence type="ECO:0000313" key="2">
    <source>
        <dbReference type="EMBL" id="GBQ01291.1"/>
    </source>
</evidence>
<evidence type="ECO:0000313" key="3">
    <source>
        <dbReference type="Proteomes" id="UP000265354"/>
    </source>
</evidence>
<organism evidence="2 3">
    <name type="scientific">Streptomyces spongiicola</name>
    <dbReference type="NCBI Taxonomy" id="1690221"/>
    <lineage>
        <taxon>Bacteria</taxon>
        <taxon>Bacillati</taxon>
        <taxon>Actinomycetota</taxon>
        <taxon>Actinomycetes</taxon>
        <taxon>Kitasatosporales</taxon>
        <taxon>Streptomycetaceae</taxon>
        <taxon>Streptomyces</taxon>
    </lineage>
</organism>
<feature type="region of interest" description="Disordered" evidence="1">
    <location>
        <begin position="1"/>
        <end position="97"/>
    </location>
</feature>
<dbReference type="AlphaFoldDB" id="A0A388SZL4"/>